<dbReference type="PANTHER" id="PTHR16461">
    <property type="entry name" value="TOLL-INTERACTING PROTEIN"/>
    <property type="match status" value="1"/>
</dbReference>
<evidence type="ECO:0000256" key="8">
    <source>
        <dbReference type="ARBA" id="ARBA00023198"/>
    </source>
</evidence>
<dbReference type="RefSeq" id="XP_003403029.1">
    <property type="nucleotide sequence ID" value="XM_003402981.4"/>
</dbReference>
<keyword evidence="11" id="KW-1185">Reference proteome</keyword>
<dbReference type="SMART" id="SM00546">
    <property type="entry name" value="CUE"/>
    <property type="match status" value="1"/>
</dbReference>
<dbReference type="InterPro" id="IPR003892">
    <property type="entry name" value="CUE"/>
</dbReference>
<dbReference type="InterPro" id="IPR035892">
    <property type="entry name" value="C2_domain_sf"/>
</dbReference>
<dbReference type="Gene3D" id="1.10.8.10">
    <property type="entry name" value="DNA helicase RuvA subunit, C-terminal domain"/>
    <property type="match status" value="1"/>
</dbReference>
<dbReference type="InterPro" id="IPR009060">
    <property type="entry name" value="UBA-like_sf"/>
</dbReference>
<dbReference type="CDD" id="cd04016">
    <property type="entry name" value="C2_Tollip"/>
    <property type="match status" value="1"/>
</dbReference>
<dbReference type="GO" id="GO:0006914">
    <property type="term" value="P:autophagy"/>
    <property type="evidence" value="ECO:0007669"/>
    <property type="project" value="UniProtKB-KW"/>
</dbReference>
<dbReference type="PROSITE" id="PS50004">
    <property type="entry name" value="C2"/>
    <property type="match status" value="1"/>
</dbReference>
<evidence type="ECO:0000256" key="5">
    <source>
        <dbReference type="ARBA" id="ARBA00022737"/>
    </source>
</evidence>
<dbReference type="GO" id="GO:0045087">
    <property type="term" value="P:innate immune response"/>
    <property type="evidence" value="ECO:0007669"/>
    <property type="project" value="UniProtKB-KW"/>
</dbReference>
<dbReference type="InterPro" id="IPR037301">
    <property type="entry name" value="Tollip_C2"/>
</dbReference>
<dbReference type="GO" id="GO:0006511">
    <property type="term" value="P:ubiquitin-dependent protein catabolic process"/>
    <property type="evidence" value="ECO:0007669"/>
    <property type="project" value="TreeGrafter"/>
</dbReference>
<keyword evidence="8" id="KW-0395">Inflammatory response</keyword>
<dbReference type="InterPro" id="IPR000008">
    <property type="entry name" value="C2_dom"/>
</dbReference>
<sequence length="290" mass="32886">MNSVNLQITVRETERRSDLYEEWKRRAFLGPLPQGFLRLEERNAQQQQEAADQQAALALHQLQMQNMPTMHEPHVGRLSITIVQAKLVKNYGMTRMDPYVRLRVGHAVYETHTCSNGAKNPHWNKVIQCYLPPGVSQIYVEVYDECSFVMDELIAWGHIDIPSKVLQKGEMHEDWYMLSGKQGDNQEGMINLVFSYTTKCHPYVSAPPIMMVPSSTMLGMTQYAPVNVYTAPPTAAVPPIIPSSMPDAEVVLKQISEMFPNVDKEVIKSVYDANNGKKDVTINSLLQMCE</sequence>
<dbReference type="GO" id="GO:0043130">
    <property type="term" value="F:ubiquitin binding"/>
    <property type="evidence" value="ECO:0007669"/>
    <property type="project" value="InterPro"/>
</dbReference>
<protein>
    <submittedName>
        <fullName evidence="12">Toll-interacting protein</fullName>
    </submittedName>
</protein>
<keyword evidence="6" id="KW-0391">Immunity</keyword>
<evidence type="ECO:0000256" key="6">
    <source>
        <dbReference type="ARBA" id="ARBA00022859"/>
    </source>
</evidence>
<dbReference type="OrthoDB" id="9942608at2759"/>
<dbReference type="Gene3D" id="2.60.40.150">
    <property type="entry name" value="C2 domain"/>
    <property type="match status" value="1"/>
</dbReference>
<evidence type="ECO:0000259" key="9">
    <source>
        <dbReference type="PROSITE" id="PS50004"/>
    </source>
</evidence>
<feature type="domain" description="C2" evidence="9">
    <location>
        <begin position="58"/>
        <end position="176"/>
    </location>
</feature>
<dbReference type="SMART" id="SM00239">
    <property type="entry name" value="C2"/>
    <property type="match status" value="1"/>
</dbReference>
<reference evidence="12" key="1">
    <citation type="submission" date="2025-08" db="UniProtKB">
        <authorList>
            <consortium name="RefSeq"/>
        </authorList>
    </citation>
    <scope>IDENTIFICATION</scope>
</reference>
<dbReference type="FunFam" id="1.10.8.10:FF:000036">
    <property type="entry name" value="Toll-interacting protein-like Protein"/>
    <property type="match status" value="1"/>
</dbReference>
<accession>A0A9B0C326</accession>
<name>A0A9B0C326_BOMTE</name>
<dbReference type="GO" id="GO:0005737">
    <property type="term" value="C:cytoplasm"/>
    <property type="evidence" value="ECO:0007669"/>
    <property type="project" value="UniProtKB-SubCell"/>
</dbReference>
<evidence type="ECO:0000256" key="7">
    <source>
        <dbReference type="ARBA" id="ARBA00023006"/>
    </source>
</evidence>
<dbReference type="Proteomes" id="UP000835206">
    <property type="component" value="Chromosome 16"/>
</dbReference>
<dbReference type="GeneID" id="100652100"/>
<gene>
    <name evidence="12" type="primary">LOC100652100</name>
</gene>
<keyword evidence="7" id="KW-0072">Autophagy</keyword>
<dbReference type="Pfam" id="PF02845">
    <property type="entry name" value="CUE"/>
    <property type="match status" value="1"/>
</dbReference>
<comment type="similarity">
    <text evidence="2">Belongs to the tollip family.</text>
</comment>
<keyword evidence="5" id="KW-0677">Repeat</keyword>
<evidence type="ECO:0000256" key="1">
    <source>
        <dbReference type="ARBA" id="ARBA00004496"/>
    </source>
</evidence>
<organism evidence="11 12">
    <name type="scientific">Bombus terrestris</name>
    <name type="common">Buff-tailed bumblebee</name>
    <name type="synonym">Apis terrestris</name>
    <dbReference type="NCBI Taxonomy" id="30195"/>
    <lineage>
        <taxon>Eukaryota</taxon>
        <taxon>Metazoa</taxon>
        <taxon>Ecdysozoa</taxon>
        <taxon>Arthropoda</taxon>
        <taxon>Hexapoda</taxon>
        <taxon>Insecta</taxon>
        <taxon>Pterygota</taxon>
        <taxon>Neoptera</taxon>
        <taxon>Endopterygota</taxon>
        <taxon>Hymenoptera</taxon>
        <taxon>Apocrita</taxon>
        <taxon>Aculeata</taxon>
        <taxon>Apoidea</taxon>
        <taxon>Anthophila</taxon>
        <taxon>Apidae</taxon>
        <taxon>Bombus</taxon>
        <taxon>Bombus</taxon>
    </lineage>
</organism>
<dbReference type="SUPFAM" id="SSF46934">
    <property type="entry name" value="UBA-like"/>
    <property type="match status" value="1"/>
</dbReference>
<comment type="subcellular location">
    <subcellularLocation>
        <location evidence="1">Cytoplasm</location>
    </subcellularLocation>
</comment>
<evidence type="ECO:0000313" key="11">
    <source>
        <dbReference type="Proteomes" id="UP000835206"/>
    </source>
</evidence>
<dbReference type="PROSITE" id="PS51140">
    <property type="entry name" value="CUE"/>
    <property type="match status" value="1"/>
</dbReference>
<evidence type="ECO:0000313" key="12">
    <source>
        <dbReference type="RefSeq" id="XP_003403029.1"/>
    </source>
</evidence>
<dbReference type="Pfam" id="PF00168">
    <property type="entry name" value="C2"/>
    <property type="match status" value="1"/>
</dbReference>
<dbReference type="PANTHER" id="PTHR16461:SF5">
    <property type="entry name" value="TOLL-INTERACTING PROTEIN"/>
    <property type="match status" value="1"/>
</dbReference>
<proteinExistence type="inferred from homology"/>
<keyword evidence="4" id="KW-0399">Innate immunity</keyword>
<evidence type="ECO:0000256" key="4">
    <source>
        <dbReference type="ARBA" id="ARBA00022588"/>
    </source>
</evidence>
<feature type="domain" description="CUE" evidence="10">
    <location>
        <begin position="247"/>
        <end position="290"/>
    </location>
</feature>
<evidence type="ECO:0000256" key="2">
    <source>
        <dbReference type="ARBA" id="ARBA00009278"/>
    </source>
</evidence>
<dbReference type="KEGG" id="bter:100652100"/>
<dbReference type="GO" id="GO:0031624">
    <property type="term" value="F:ubiquitin conjugating enzyme binding"/>
    <property type="evidence" value="ECO:0007669"/>
    <property type="project" value="TreeGrafter"/>
</dbReference>
<keyword evidence="3" id="KW-0963">Cytoplasm</keyword>
<dbReference type="AlphaFoldDB" id="A0A9B0C326"/>
<evidence type="ECO:0000259" key="10">
    <source>
        <dbReference type="PROSITE" id="PS51140"/>
    </source>
</evidence>
<evidence type="ECO:0000256" key="3">
    <source>
        <dbReference type="ARBA" id="ARBA00022490"/>
    </source>
</evidence>
<dbReference type="SUPFAM" id="SSF49562">
    <property type="entry name" value="C2 domain (Calcium/lipid-binding domain, CaLB)"/>
    <property type="match status" value="1"/>
</dbReference>
<dbReference type="FunFam" id="2.60.40.150:FF:000055">
    <property type="entry name" value="Toll-interacting protein-like Protein"/>
    <property type="match status" value="1"/>
</dbReference>